<dbReference type="PANTHER" id="PTHR34222">
    <property type="entry name" value="GAG_PRE-INTEGRS DOMAIN-CONTAINING PROTEIN"/>
    <property type="match status" value="1"/>
</dbReference>
<evidence type="ECO:0000256" key="1">
    <source>
        <dbReference type="SAM" id="MobiDB-lite"/>
    </source>
</evidence>
<feature type="compositionally biased region" description="Basic and acidic residues" evidence="1">
    <location>
        <begin position="230"/>
        <end position="250"/>
    </location>
</feature>
<dbReference type="AlphaFoldDB" id="A0A484KEV7"/>
<keyword evidence="3" id="KW-1185">Reference proteome</keyword>
<feature type="region of interest" description="Disordered" evidence="1">
    <location>
        <begin position="34"/>
        <end position="277"/>
    </location>
</feature>
<feature type="compositionally biased region" description="Basic and acidic residues" evidence="1">
    <location>
        <begin position="190"/>
        <end position="221"/>
    </location>
</feature>
<dbReference type="PANTHER" id="PTHR34222:SF28">
    <property type="entry name" value="CCHC-TYPE DOMAIN-CONTAINING PROTEIN"/>
    <property type="match status" value="1"/>
</dbReference>
<gene>
    <name evidence="2" type="ORF">CCAM_LOCUS2428</name>
</gene>
<name>A0A484KEV7_9ASTE</name>
<evidence type="ECO:0000313" key="3">
    <source>
        <dbReference type="Proteomes" id="UP000595140"/>
    </source>
</evidence>
<reference evidence="2 3" key="1">
    <citation type="submission" date="2018-04" db="EMBL/GenBank/DDBJ databases">
        <authorList>
            <person name="Vogel A."/>
        </authorList>
    </citation>
    <scope>NUCLEOTIDE SEQUENCE [LARGE SCALE GENOMIC DNA]</scope>
</reference>
<dbReference type="EMBL" id="OOIL02000116">
    <property type="protein sequence ID" value="VFQ60652.1"/>
    <property type="molecule type" value="Genomic_DNA"/>
</dbReference>
<feature type="compositionally biased region" description="Basic and acidic residues" evidence="1">
    <location>
        <begin position="65"/>
        <end position="76"/>
    </location>
</feature>
<sequence length="277" mass="29987">MEIKELVCSHCGKTGHEVEACYKLIGYPEGWVFRDQAGRGRGNGRGRGRGTARGGGRSTVTGGRGEAHAVQGEEKGPSPLPNFEDLTPEQWNDVRHALSLSPTDNSPKLSGETLEDDGSSSPAPADHYDDDDEVMAEEQLDRPQRNGQPEEGGKAAELPAVDPMDCSDVHGRPSSRQKGGTLGDQPTVDSVDRSERHSGPFEGQRDRLQGDAETVDRDDNNGRPSPRQKGGSEEPSKTVDPVDRSTDGDRPSSSQQTTETLGRGQRERRPNDSTLYM</sequence>
<protein>
    <recommendedName>
        <fullName evidence="4">CCHC-type domain-containing protein</fullName>
    </recommendedName>
</protein>
<feature type="compositionally biased region" description="Polar residues" evidence="1">
    <location>
        <begin position="251"/>
        <end position="260"/>
    </location>
</feature>
<dbReference type="Proteomes" id="UP000595140">
    <property type="component" value="Unassembled WGS sequence"/>
</dbReference>
<evidence type="ECO:0000313" key="2">
    <source>
        <dbReference type="EMBL" id="VFQ60652.1"/>
    </source>
</evidence>
<proteinExistence type="predicted"/>
<feature type="compositionally biased region" description="Acidic residues" evidence="1">
    <location>
        <begin position="128"/>
        <end position="138"/>
    </location>
</feature>
<evidence type="ECO:0008006" key="4">
    <source>
        <dbReference type="Google" id="ProtNLM"/>
    </source>
</evidence>
<organism evidence="2 3">
    <name type="scientific">Cuscuta campestris</name>
    <dbReference type="NCBI Taxonomy" id="132261"/>
    <lineage>
        <taxon>Eukaryota</taxon>
        <taxon>Viridiplantae</taxon>
        <taxon>Streptophyta</taxon>
        <taxon>Embryophyta</taxon>
        <taxon>Tracheophyta</taxon>
        <taxon>Spermatophyta</taxon>
        <taxon>Magnoliopsida</taxon>
        <taxon>eudicotyledons</taxon>
        <taxon>Gunneridae</taxon>
        <taxon>Pentapetalae</taxon>
        <taxon>asterids</taxon>
        <taxon>lamiids</taxon>
        <taxon>Solanales</taxon>
        <taxon>Convolvulaceae</taxon>
        <taxon>Cuscuteae</taxon>
        <taxon>Cuscuta</taxon>
        <taxon>Cuscuta subgen. Grammica</taxon>
        <taxon>Cuscuta sect. Cleistogrammica</taxon>
    </lineage>
</organism>
<accession>A0A484KEV7</accession>